<dbReference type="InterPro" id="IPR039378">
    <property type="entry name" value="RNase_T2_prok"/>
</dbReference>
<accession>A0AAN4UTJ6</accession>
<keyword evidence="6" id="KW-1185">Reference proteome</keyword>
<dbReference type="GO" id="GO:0033897">
    <property type="term" value="F:ribonuclease T2 activity"/>
    <property type="evidence" value="ECO:0007669"/>
    <property type="project" value="InterPro"/>
</dbReference>
<dbReference type="CDD" id="cd01062">
    <property type="entry name" value="RNase_T2_prok"/>
    <property type="match status" value="1"/>
</dbReference>
<dbReference type="GO" id="GO:0003723">
    <property type="term" value="F:RNA binding"/>
    <property type="evidence" value="ECO:0007669"/>
    <property type="project" value="InterPro"/>
</dbReference>
<evidence type="ECO:0000313" key="6">
    <source>
        <dbReference type="Proteomes" id="UP000199541"/>
    </source>
</evidence>
<feature type="chain" id="PRO_5042828320" evidence="3">
    <location>
        <begin position="24"/>
        <end position="216"/>
    </location>
</feature>
<comment type="caution">
    <text evidence="4">The sequence shown here is derived from an EMBL/GenBank/DDBJ whole genome shotgun (WGS) entry which is preliminary data.</text>
</comment>
<dbReference type="InterPro" id="IPR036430">
    <property type="entry name" value="RNase_T2-like_sf"/>
</dbReference>
<feature type="signal peptide" evidence="3">
    <location>
        <begin position="1"/>
        <end position="23"/>
    </location>
</feature>
<dbReference type="EMBL" id="BNAB01000012">
    <property type="protein sequence ID" value="GHE03389.1"/>
    <property type="molecule type" value="Genomic_DNA"/>
</dbReference>
<dbReference type="Proteomes" id="UP000634647">
    <property type="component" value="Unassembled WGS sequence"/>
</dbReference>
<evidence type="ECO:0000256" key="2">
    <source>
        <dbReference type="RuleBase" id="RU004328"/>
    </source>
</evidence>
<evidence type="ECO:0000313" key="7">
    <source>
        <dbReference type="Proteomes" id="UP000634647"/>
    </source>
</evidence>
<comment type="similarity">
    <text evidence="1 2">Belongs to the RNase T2 family.</text>
</comment>
<dbReference type="GO" id="GO:0006401">
    <property type="term" value="P:RNA catabolic process"/>
    <property type="evidence" value="ECO:0007669"/>
    <property type="project" value="TreeGrafter"/>
</dbReference>
<evidence type="ECO:0000313" key="5">
    <source>
        <dbReference type="EMBL" id="SDX24487.1"/>
    </source>
</evidence>
<name>A0AAN4UTJ6_9RHOB</name>
<dbReference type="InterPro" id="IPR018188">
    <property type="entry name" value="RNase_T2_His_AS_1"/>
</dbReference>
<gene>
    <name evidence="4" type="ORF">GCM10008024_26450</name>
    <name evidence="5" type="ORF">SAMN05444006_11284</name>
</gene>
<dbReference type="PANTHER" id="PTHR11240:SF22">
    <property type="entry name" value="RIBONUCLEASE T2"/>
    <property type="match status" value="1"/>
</dbReference>
<dbReference type="AlphaFoldDB" id="A0AAN4UTJ6"/>
<dbReference type="PROSITE" id="PS00530">
    <property type="entry name" value="RNASE_T2_1"/>
    <property type="match status" value="1"/>
</dbReference>
<dbReference type="Gene3D" id="3.90.730.10">
    <property type="entry name" value="Ribonuclease T2-like"/>
    <property type="match status" value="1"/>
</dbReference>
<reference evidence="4" key="3">
    <citation type="submission" date="2023-06" db="EMBL/GenBank/DDBJ databases">
        <authorList>
            <person name="Sun Q."/>
            <person name="Zhou Y."/>
        </authorList>
    </citation>
    <scope>NUCLEOTIDE SEQUENCE</scope>
    <source>
        <strain evidence="4">CGMCC 1.10859</strain>
    </source>
</reference>
<keyword evidence="3" id="KW-0732">Signal</keyword>
<dbReference type="Pfam" id="PF00445">
    <property type="entry name" value="Ribonuclease_T2"/>
    <property type="match status" value="1"/>
</dbReference>
<dbReference type="RefSeq" id="WP_035846447.1">
    <property type="nucleotide sequence ID" value="NZ_BNAB01000012.1"/>
</dbReference>
<evidence type="ECO:0000313" key="4">
    <source>
        <dbReference type="EMBL" id="GHE03389.1"/>
    </source>
</evidence>
<dbReference type="SUPFAM" id="SSF55895">
    <property type="entry name" value="Ribonuclease Rh-like"/>
    <property type="match status" value="1"/>
</dbReference>
<proteinExistence type="inferred from homology"/>
<reference evidence="5 6" key="2">
    <citation type="submission" date="2016-10" db="EMBL/GenBank/DDBJ databases">
        <authorList>
            <person name="Varghese N."/>
            <person name="Submissions S."/>
        </authorList>
    </citation>
    <scope>NUCLEOTIDE SEQUENCE [LARGE SCALE GENOMIC DNA]</scope>
    <source>
        <strain evidence="5 6">DSM 24802</strain>
    </source>
</reference>
<dbReference type="InterPro" id="IPR001568">
    <property type="entry name" value="RNase_T2-like"/>
</dbReference>
<protein>
    <submittedName>
        <fullName evidence="4">Ribonuclease T(2)</fullName>
    </submittedName>
    <submittedName>
        <fullName evidence="5">Ribonuclease T2</fullName>
    </submittedName>
</protein>
<evidence type="ECO:0000256" key="3">
    <source>
        <dbReference type="SAM" id="SignalP"/>
    </source>
</evidence>
<dbReference type="PANTHER" id="PTHR11240">
    <property type="entry name" value="RIBONUCLEASE T2"/>
    <property type="match status" value="1"/>
</dbReference>
<organism evidence="4 7">
    <name type="scientific">Allgaiera indica</name>
    <dbReference type="NCBI Taxonomy" id="765699"/>
    <lineage>
        <taxon>Bacteria</taxon>
        <taxon>Pseudomonadati</taxon>
        <taxon>Pseudomonadota</taxon>
        <taxon>Alphaproteobacteria</taxon>
        <taxon>Rhodobacterales</taxon>
        <taxon>Paracoccaceae</taxon>
        <taxon>Allgaiera</taxon>
    </lineage>
</organism>
<reference evidence="4" key="1">
    <citation type="journal article" date="2014" name="Int. J. Syst. Evol. Microbiol.">
        <title>Complete genome sequence of Corynebacterium casei LMG S-19264T (=DSM 44701T), isolated from a smear-ripened cheese.</title>
        <authorList>
            <consortium name="US DOE Joint Genome Institute (JGI-PGF)"/>
            <person name="Walter F."/>
            <person name="Albersmeier A."/>
            <person name="Kalinowski J."/>
            <person name="Ruckert C."/>
        </authorList>
    </citation>
    <scope>NUCLEOTIDE SEQUENCE</scope>
    <source>
        <strain evidence="4">CGMCC 1.10859</strain>
    </source>
</reference>
<evidence type="ECO:0000256" key="1">
    <source>
        <dbReference type="ARBA" id="ARBA00007469"/>
    </source>
</evidence>
<dbReference type="EMBL" id="FNOB01000012">
    <property type="protein sequence ID" value="SDX24487.1"/>
    <property type="molecule type" value="Genomic_DNA"/>
</dbReference>
<sequence length="216" mass="23895">MRLVLALLIVLGAVPPFASPAQAVGERAGQFDYYVLSLSWSPSWCALTGDTRNSPQCRSTRPFGFTLHGLWPQDTRGYPSYCRTAQRDPSRAQTAAMADLTGTPGLAWHEWKKHGRCTGLSAAAYFATARRAYDSIRIPQVFQRLHKDVKLPAKVVEQAFLEANPGLSPDMVTVTCERGRIDEVRICLTKSLRPRPCGADVVRDCRLGDALMDGMR</sequence>
<dbReference type="Proteomes" id="UP000199541">
    <property type="component" value="Unassembled WGS sequence"/>
</dbReference>